<reference evidence="1 2" key="1">
    <citation type="submission" date="2019-02" db="EMBL/GenBank/DDBJ databases">
        <title>Deep-cultivation of Planctomycetes and their phenomic and genomic characterization uncovers novel biology.</title>
        <authorList>
            <person name="Wiegand S."/>
            <person name="Jogler M."/>
            <person name="Boedeker C."/>
            <person name="Pinto D."/>
            <person name="Vollmers J."/>
            <person name="Rivas-Marin E."/>
            <person name="Kohn T."/>
            <person name="Peeters S.H."/>
            <person name="Heuer A."/>
            <person name="Rast P."/>
            <person name="Oberbeckmann S."/>
            <person name="Bunk B."/>
            <person name="Jeske O."/>
            <person name="Meyerdierks A."/>
            <person name="Storesund J.E."/>
            <person name="Kallscheuer N."/>
            <person name="Luecker S."/>
            <person name="Lage O.M."/>
            <person name="Pohl T."/>
            <person name="Merkel B.J."/>
            <person name="Hornburger P."/>
            <person name="Mueller R.-W."/>
            <person name="Bruemmer F."/>
            <person name="Labrenz M."/>
            <person name="Spormann A.M."/>
            <person name="Op Den Camp H."/>
            <person name="Overmann J."/>
            <person name="Amann R."/>
            <person name="Jetten M.S.M."/>
            <person name="Mascher T."/>
            <person name="Medema M.H."/>
            <person name="Devos D.P."/>
            <person name="Kaster A.-K."/>
            <person name="Ovreas L."/>
            <person name="Rohde M."/>
            <person name="Galperin M.Y."/>
            <person name="Jogler C."/>
        </authorList>
    </citation>
    <scope>NUCLEOTIDE SEQUENCE [LARGE SCALE GENOMIC DNA]</scope>
    <source>
        <strain evidence="1 2">Pla52n</strain>
    </source>
</reference>
<proteinExistence type="predicted"/>
<dbReference type="AlphaFoldDB" id="A0A5C6AJN5"/>
<comment type="caution">
    <text evidence="1">The sequence shown here is derived from an EMBL/GenBank/DDBJ whole genome shotgun (WGS) entry which is preliminary data.</text>
</comment>
<evidence type="ECO:0000313" key="2">
    <source>
        <dbReference type="Proteomes" id="UP000320176"/>
    </source>
</evidence>
<protein>
    <submittedName>
        <fullName evidence="1">Uncharacterized protein</fullName>
    </submittedName>
</protein>
<organism evidence="1 2">
    <name type="scientific">Stieleria varia</name>
    <dbReference type="NCBI Taxonomy" id="2528005"/>
    <lineage>
        <taxon>Bacteria</taxon>
        <taxon>Pseudomonadati</taxon>
        <taxon>Planctomycetota</taxon>
        <taxon>Planctomycetia</taxon>
        <taxon>Pirellulales</taxon>
        <taxon>Pirellulaceae</taxon>
        <taxon>Stieleria</taxon>
    </lineage>
</organism>
<dbReference type="EMBL" id="SJPN01000006">
    <property type="protein sequence ID" value="TWT98413.1"/>
    <property type="molecule type" value="Genomic_DNA"/>
</dbReference>
<evidence type="ECO:0000313" key="1">
    <source>
        <dbReference type="EMBL" id="TWT98413.1"/>
    </source>
</evidence>
<gene>
    <name evidence="1" type="ORF">Pla52n_49260</name>
</gene>
<dbReference type="Proteomes" id="UP000320176">
    <property type="component" value="Unassembled WGS sequence"/>
</dbReference>
<accession>A0A5C6AJN5</accession>
<sequence length="60" mass="6722">MPKGTHVVWTEPTMRAKQGGIPLINGSGLIDGVLLINGVGCVGHRRFFRVEREEFKMQTR</sequence>
<keyword evidence="2" id="KW-1185">Reference proteome</keyword>
<name>A0A5C6AJN5_9BACT</name>